<reference evidence="2 3" key="1">
    <citation type="journal article" date="2015" name="Genome Biol.">
        <title>Comparative genomics of Steinernema reveals deeply conserved gene regulatory networks.</title>
        <authorList>
            <person name="Dillman A.R."/>
            <person name="Macchietto M."/>
            <person name="Porter C.F."/>
            <person name="Rogers A."/>
            <person name="Williams B."/>
            <person name="Antoshechkin I."/>
            <person name="Lee M.M."/>
            <person name="Goodwin Z."/>
            <person name="Lu X."/>
            <person name="Lewis E.E."/>
            <person name="Goodrich-Blair H."/>
            <person name="Stock S.P."/>
            <person name="Adams B.J."/>
            <person name="Sternberg P.W."/>
            <person name="Mortazavi A."/>
        </authorList>
    </citation>
    <scope>NUCLEOTIDE SEQUENCE [LARGE SCALE GENOMIC DNA]</scope>
    <source>
        <strain evidence="2 3">ALL</strain>
    </source>
</reference>
<sequence>MEGEVKEEEEEDDDDDDDEGEDAIIMRRFFLRSSGRGGDRASDDRSGNEWRRKGIIAGIGVTRGARKGKSNYGKHEANSPADNQSGQLIVTFIRIGNLVGDSRDDSKVPSRALPQLSFLSLQRGQKPQSLFSSAKTVTTKDPKV</sequence>
<dbReference type="EMBL" id="AZBU02000001">
    <property type="protein sequence ID" value="TMS37736.1"/>
    <property type="molecule type" value="Genomic_DNA"/>
</dbReference>
<reference evidence="2 3" key="2">
    <citation type="journal article" date="2019" name="G3 (Bethesda)">
        <title>Hybrid Assembly of the Genome of the Entomopathogenic Nematode Steinernema carpocapsae Identifies the X-Chromosome.</title>
        <authorList>
            <person name="Serra L."/>
            <person name="Macchietto M."/>
            <person name="Macias-Munoz A."/>
            <person name="McGill C.J."/>
            <person name="Rodriguez I.M."/>
            <person name="Rodriguez B."/>
            <person name="Murad R."/>
            <person name="Mortazavi A."/>
        </authorList>
    </citation>
    <scope>NUCLEOTIDE SEQUENCE [LARGE SCALE GENOMIC DNA]</scope>
    <source>
        <strain evidence="2 3">ALL</strain>
    </source>
</reference>
<keyword evidence="3" id="KW-1185">Reference proteome</keyword>
<organism evidence="2 3">
    <name type="scientific">Steinernema carpocapsae</name>
    <name type="common">Entomopathogenic nematode</name>
    <dbReference type="NCBI Taxonomy" id="34508"/>
    <lineage>
        <taxon>Eukaryota</taxon>
        <taxon>Metazoa</taxon>
        <taxon>Ecdysozoa</taxon>
        <taxon>Nematoda</taxon>
        <taxon>Chromadorea</taxon>
        <taxon>Rhabditida</taxon>
        <taxon>Tylenchina</taxon>
        <taxon>Panagrolaimomorpha</taxon>
        <taxon>Strongyloidoidea</taxon>
        <taxon>Steinernematidae</taxon>
        <taxon>Steinernema</taxon>
    </lineage>
</organism>
<gene>
    <name evidence="2" type="ORF">L596_004610</name>
</gene>
<feature type="region of interest" description="Disordered" evidence="1">
    <location>
        <begin position="123"/>
        <end position="144"/>
    </location>
</feature>
<feature type="compositionally biased region" description="Polar residues" evidence="1">
    <location>
        <begin position="123"/>
        <end position="137"/>
    </location>
</feature>
<feature type="compositionally biased region" description="Acidic residues" evidence="1">
    <location>
        <begin position="1"/>
        <end position="22"/>
    </location>
</feature>
<feature type="region of interest" description="Disordered" evidence="1">
    <location>
        <begin position="1"/>
        <end position="86"/>
    </location>
</feature>
<proteinExistence type="predicted"/>
<dbReference type="AlphaFoldDB" id="A0A4U8UWG3"/>
<dbReference type="Proteomes" id="UP000298663">
    <property type="component" value="Unassembled WGS sequence"/>
</dbReference>
<feature type="compositionally biased region" description="Basic and acidic residues" evidence="1">
    <location>
        <begin position="37"/>
        <end position="52"/>
    </location>
</feature>
<name>A0A4U8UWG3_STECR</name>
<protein>
    <submittedName>
        <fullName evidence="2">Uncharacterized protein</fullName>
    </submittedName>
</protein>
<evidence type="ECO:0000313" key="2">
    <source>
        <dbReference type="EMBL" id="TMS37736.1"/>
    </source>
</evidence>
<evidence type="ECO:0000256" key="1">
    <source>
        <dbReference type="SAM" id="MobiDB-lite"/>
    </source>
</evidence>
<evidence type="ECO:0000313" key="3">
    <source>
        <dbReference type="Proteomes" id="UP000298663"/>
    </source>
</evidence>
<comment type="caution">
    <text evidence="2">The sequence shown here is derived from an EMBL/GenBank/DDBJ whole genome shotgun (WGS) entry which is preliminary data.</text>
</comment>
<accession>A0A4U8UWG3</accession>